<sequence>MALVLDYHTCELLNWHLSRSVKRQPSLGVVHIAVEAGDPA</sequence>
<gene>
    <name evidence="1" type="ordered locus">RBRH_03950</name>
</gene>
<proteinExistence type="predicted"/>
<dbReference type="EMBL" id="FR687359">
    <property type="protein sequence ID" value="CBW75418.1"/>
    <property type="molecule type" value="Genomic_DNA"/>
</dbReference>
<dbReference type="Proteomes" id="UP000007437">
    <property type="component" value="Chromosome"/>
</dbReference>
<evidence type="ECO:0000313" key="2">
    <source>
        <dbReference type="Proteomes" id="UP000007437"/>
    </source>
</evidence>
<dbReference type="AlphaFoldDB" id="E5AS36"/>
<dbReference type="HOGENOM" id="CLU_3286340_0_0_4"/>
<organism evidence="1 2">
    <name type="scientific">Mycetohabitans rhizoxinica (strain DSM 19002 / CIP 109453 / HKI 454)</name>
    <name type="common">Paraburkholderia rhizoxinica</name>
    <dbReference type="NCBI Taxonomy" id="882378"/>
    <lineage>
        <taxon>Bacteria</taxon>
        <taxon>Pseudomonadati</taxon>
        <taxon>Pseudomonadota</taxon>
        <taxon>Betaproteobacteria</taxon>
        <taxon>Burkholderiales</taxon>
        <taxon>Burkholderiaceae</taxon>
        <taxon>Mycetohabitans</taxon>
    </lineage>
</organism>
<name>E5AS36_MYCRK</name>
<protein>
    <submittedName>
        <fullName evidence="1">Uncharacterized protein</fullName>
    </submittedName>
</protein>
<dbReference type="KEGG" id="brh:RBRH_03950"/>
<evidence type="ECO:0000313" key="1">
    <source>
        <dbReference type="EMBL" id="CBW75418.1"/>
    </source>
</evidence>
<reference evidence="1 2" key="1">
    <citation type="journal article" date="2011" name="J. Bacteriol.">
        <title>Complete genome sequence of Burkholderia rhizoxinica, an endosymbiont of Rhizopus microsporus.</title>
        <authorList>
            <person name="Lackner G."/>
            <person name="Moebius N."/>
            <person name="Partida-Martinez L."/>
            <person name="Hertweck C."/>
        </authorList>
    </citation>
    <scope>NUCLEOTIDE SEQUENCE [LARGE SCALE GENOMIC DNA]</scope>
    <source>
        <strain evidence="2">DSM 19002 / CIP 109453 / HKI 454</strain>
    </source>
</reference>
<accession>E5AS36</accession>